<dbReference type="InterPro" id="IPR011009">
    <property type="entry name" value="Kinase-like_dom_sf"/>
</dbReference>
<dbReference type="OrthoDB" id="193931at2759"/>
<dbReference type="PANTHER" id="PTHR22984">
    <property type="entry name" value="SERINE/THREONINE-PROTEIN KINASE PIM"/>
    <property type="match status" value="1"/>
</dbReference>
<evidence type="ECO:0000256" key="9">
    <source>
        <dbReference type="ARBA" id="ARBA00023200"/>
    </source>
</evidence>
<dbReference type="GO" id="GO:0005524">
    <property type="term" value="F:ATP binding"/>
    <property type="evidence" value="ECO:0007669"/>
    <property type="project" value="UniProtKB-UniRule"/>
</dbReference>
<comment type="subcellular location">
    <subcellularLocation>
        <location evidence="1">Host cytoplasm</location>
    </subcellularLocation>
</comment>
<dbReference type="PROSITE" id="PS00108">
    <property type="entry name" value="PROTEIN_KINASE_ST"/>
    <property type="match status" value="1"/>
</dbReference>
<comment type="catalytic activity">
    <reaction evidence="11">
        <text>L-seryl-[protein] + ATP = O-phospho-L-seryl-[protein] + ADP + H(+)</text>
        <dbReference type="Rhea" id="RHEA:17989"/>
        <dbReference type="Rhea" id="RHEA-COMP:9863"/>
        <dbReference type="Rhea" id="RHEA-COMP:11604"/>
        <dbReference type="ChEBI" id="CHEBI:15378"/>
        <dbReference type="ChEBI" id="CHEBI:29999"/>
        <dbReference type="ChEBI" id="CHEBI:30616"/>
        <dbReference type="ChEBI" id="CHEBI:83421"/>
        <dbReference type="ChEBI" id="CHEBI:456216"/>
        <dbReference type="EC" id="2.7.11.1"/>
    </reaction>
</comment>
<organism evidence="17">
    <name type="scientific">Taenia asiatica</name>
    <name type="common">Asian tapeworm</name>
    <dbReference type="NCBI Taxonomy" id="60517"/>
    <lineage>
        <taxon>Eukaryota</taxon>
        <taxon>Metazoa</taxon>
        <taxon>Spiralia</taxon>
        <taxon>Lophotrochozoa</taxon>
        <taxon>Platyhelminthes</taxon>
        <taxon>Cestoda</taxon>
        <taxon>Eucestoda</taxon>
        <taxon>Cyclophyllidea</taxon>
        <taxon>Taeniidae</taxon>
        <taxon>Taenia</taxon>
    </lineage>
</organism>
<evidence type="ECO:0000256" key="6">
    <source>
        <dbReference type="ARBA" id="ARBA00022741"/>
    </source>
</evidence>
<evidence type="ECO:0000313" key="15">
    <source>
        <dbReference type="EMBL" id="VDK20574.1"/>
    </source>
</evidence>
<keyword evidence="16" id="KW-1185">Reference proteome</keyword>
<keyword evidence="6 12" id="KW-0547">Nucleotide-binding</keyword>
<evidence type="ECO:0000313" key="17">
    <source>
        <dbReference type="WBParaSite" id="TASK_0000026901-mRNA-1"/>
    </source>
</evidence>
<name>A0A0R3VSV2_TAEAS</name>
<reference evidence="17" key="1">
    <citation type="submission" date="2017-02" db="UniProtKB">
        <authorList>
            <consortium name="WormBaseParasite"/>
        </authorList>
    </citation>
    <scope>IDENTIFICATION</scope>
</reference>
<dbReference type="GO" id="GO:0004674">
    <property type="term" value="F:protein serine/threonine kinase activity"/>
    <property type="evidence" value="ECO:0007669"/>
    <property type="project" value="UniProtKB-KW"/>
</dbReference>
<evidence type="ECO:0000256" key="11">
    <source>
        <dbReference type="ARBA" id="ARBA00048679"/>
    </source>
</evidence>
<feature type="region of interest" description="Disordered" evidence="13">
    <location>
        <begin position="361"/>
        <end position="398"/>
    </location>
</feature>
<evidence type="ECO:0000256" key="13">
    <source>
        <dbReference type="SAM" id="MobiDB-lite"/>
    </source>
</evidence>
<accession>A0A0R3VSV2</accession>
<evidence type="ECO:0000256" key="10">
    <source>
        <dbReference type="ARBA" id="ARBA00047899"/>
    </source>
</evidence>
<keyword evidence="8 12" id="KW-0067">ATP-binding</keyword>
<dbReference type="InterPro" id="IPR000719">
    <property type="entry name" value="Prot_kinase_dom"/>
</dbReference>
<evidence type="ECO:0000256" key="12">
    <source>
        <dbReference type="PROSITE-ProRule" id="PRU10141"/>
    </source>
</evidence>
<evidence type="ECO:0000256" key="3">
    <source>
        <dbReference type="ARBA" id="ARBA00016885"/>
    </source>
</evidence>
<feature type="compositionally biased region" description="Low complexity" evidence="13">
    <location>
        <begin position="632"/>
        <end position="641"/>
    </location>
</feature>
<dbReference type="PROSITE" id="PS00107">
    <property type="entry name" value="PROTEIN_KINASE_ATP"/>
    <property type="match status" value="1"/>
</dbReference>
<dbReference type="STRING" id="60517.A0A0R3VSV2"/>
<keyword evidence="5" id="KW-0808">Transferase</keyword>
<dbReference type="PANTHER" id="PTHR22984:SF25">
    <property type="entry name" value="PROTEIN KINASE DOMAIN-CONTAINING PROTEIN"/>
    <property type="match status" value="1"/>
</dbReference>
<dbReference type="Pfam" id="PF00069">
    <property type="entry name" value="Pkinase"/>
    <property type="match status" value="1"/>
</dbReference>
<dbReference type="Proteomes" id="UP000282613">
    <property type="component" value="Unassembled WGS sequence"/>
</dbReference>
<dbReference type="EC" id="2.7.11.1" evidence="2"/>
<dbReference type="InterPro" id="IPR008271">
    <property type="entry name" value="Ser/Thr_kinase_AS"/>
</dbReference>
<dbReference type="WBParaSite" id="TASK_0000026901-mRNA-1">
    <property type="protein sequence ID" value="TASK_0000026901-mRNA-1"/>
    <property type="gene ID" value="TASK_0000026901"/>
</dbReference>
<feature type="binding site" evidence="12">
    <location>
        <position position="79"/>
    </location>
    <ligand>
        <name>ATP</name>
        <dbReference type="ChEBI" id="CHEBI:30616"/>
    </ligand>
</feature>
<gene>
    <name evidence="15" type="ORF">TASK_LOCUS270</name>
</gene>
<evidence type="ECO:0000256" key="8">
    <source>
        <dbReference type="ARBA" id="ARBA00022840"/>
    </source>
</evidence>
<evidence type="ECO:0000256" key="4">
    <source>
        <dbReference type="ARBA" id="ARBA00022527"/>
    </source>
</evidence>
<dbReference type="PROSITE" id="PS50011">
    <property type="entry name" value="PROTEIN_KINASE_DOM"/>
    <property type="match status" value="1"/>
</dbReference>
<keyword evidence="4" id="KW-0723">Serine/threonine-protein kinase</keyword>
<comment type="catalytic activity">
    <reaction evidence="10">
        <text>L-threonyl-[protein] + ATP = O-phospho-L-threonyl-[protein] + ADP + H(+)</text>
        <dbReference type="Rhea" id="RHEA:46608"/>
        <dbReference type="Rhea" id="RHEA-COMP:11060"/>
        <dbReference type="Rhea" id="RHEA-COMP:11605"/>
        <dbReference type="ChEBI" id="CHEBI:15378"/>
        <dbReference type="ChEBI" id="CHEBI:30013"/>
        <dbReference type="ChEBI" id="CHEBI:30616"/>
        <dbReference type="ChEBI" id="CHEBI:61977"/>
        <dbReference type="ChEBI" id="CHEBI:456216"/>
        <dbReference type="EC" id="2.7.11.1"/>
    </reaction>
</comment>
<dbReference type="SUPFAM" id="SSF56112">
    <property type="entry name" value="Protein kinase-like (PK-like)"/>
    <property type="match status" value="1"/>
</dbReference>
<evidence type="ECO:0000256" key="7">
    <source>
        <dbReference type="ARBA" id="ARBA00022777"/>
    </source>
</evidence>
<feature type="region of interest" description="Disordered" evidence="13">
    <location>
        <begin position="629"/>
        <end position="662"/>
    </location>
</feature>
<dbReference type="AlphaFoldDB" id="A0A0R3VSV2"/>
<keyword evidence="9" id="KW-1035">Host cytoplasm</keyword>
<dbReference type="InterPro" id="IPR051138">
    <property type="entry name" value="PIM_Ser/Thr_kinase"/>
</dbReference>
<feature type="domain" description="Protein kinase" evidence="14">
    <location>
        <begin position="50"/>
        <end position="302"/>
    </location>
</feature>
<dbReference type="GO" id="GO:0030430">
    <property type="term" value="C:host cell cytoplasm"/>
    <property type="evidence" value="ECO:0007669"/>
    <property type="project" value="UniProtKB-SubCell"/>
</dbReference>
<evidence type="ECO:0000259" key="14">
    <source>
        <dbReference type="PROSITE" id="PS50011"/>
    </source>
</evidence>
<evidence type="ECO:0000256" key="1">
    <source>
        <dbReference type="ARBA" id="ARBA00004192"/>
    </source>
</evidence>
<proteinExistence type="predicted"/>
<evidence type="ECO:0000256" key="5">
    <source>
        <dbReference type="ARBA" id="ARBA00022679"/>
    </source>
</evidence>
<dbReference type="FunFam" id="1.10.510.10:FF:000571">
    <property type="entry name" value="Maternal embryonic leucine zipper kinase"/>
    <property type="match status" value="1"/>
</dbReference>
<reference evidence="15 16" key="2">
    <citation type="submission" date="2018-11" db="EMBL/GenBank/DDBJ databases">
        <authorList>
            <consortium name="Pathogen Informatics"/>
        </authorList>
    </citation>
    <scope>NUCLEOTIDE SEQUENCE [LARGE SCALE GENOMIC DNA]</scope>
</reference>
<dbReference type="GO" id="GO:0005737">
    <property type="term" value="C:cytoplasm"/>
    <property type="evidence" value="ECO:0007669"/>
    <property type="project" value="TreeGrafter"/>
</dbReference>
<dbReference type="InterPro" id="IPR017441">
    <property type="entry name" value="Protein_kinase_ATP_BS"/>
</dbReference>
<dbReference type="Gene3D" id="1.10.510.10">
    <property type="entry name" value="Transferase(Phosphotransferase) domain 1"/>
    <property type="match status" value="1"/>
</dbReference>
<evidence type="ECO:0000313" key="16">
    <source>
        <dbReference type="Proteomes" id="UP000282613"/>
    </source>
</evidence>
<evidence type="ECO:0000256" key="2">
    <source>
        <dbReference type="ARBA" id="ARBA00012513"/>
    </source>
</evidence>
<dbReference type="Gene3D" id="3.30.200.20">
    <property type="entry name" value="Phosphorylase Kinase, domain 1"/>
    <property type="match status" value="1"/>
</dbReference>
<protein>
    <recommendedName>
        <fullName evidence="3">Serine/threonine-protein kinase 1</fullName>
        <ecNumber evidence="2">2.7.11.1</ecNumber>
    </recommendedName>
</protein>
<sequence length="662" mass="74031">MTDDISRDVNKLFPEPRKLNPHMRYVEKTAAELDIKLNVIRDADVFDQTYSLCTQVGKGGFGKVFQARHNGNGAKVVIKQVDSDRVPCWCRLDGDMLPMEVVLLKKLAHIDGISRMLEVYDLHGTWNIVMAGNTPAVQDLFDYICKRGYLSECESAFIMYQLVGILLKCHQAGVIHRDLKDENLLIDSDNHEIQLIDFGSGAFLHDGIYRDFDGTRVYSPPEWIKTNGYRGKSAEIWTVGILLFDMINGDIPFMSDNEILSGTVQFRRTLVSHEAMDLIHCCCRQDPRERPTLMEILLHPWMRLFRNTIARLECEPSQYALDESAKHMPSPLAPSITVRSGLCDLANLCIAQGNISLSQSELKKRMEEEESPEQESEPEKMENEGEEERVTTQAQENCEVSPDLLPIQSPESVGSIYNGHVYSGYLRRRGPSPPANNVDSSLNSVFRRNSVYINPTAPGPLHRYDARHPQPDGHPFFRQQQQQQFSWDILHDFEFQEESTRPNSNESHNSSGYFTRSNSMEGEDGQAPAFQNLATLTQASQRFVLPASAYPLLSQRAPMDSSLTVLTTGATTAAVAAADGSDDGNVPEPDVLSTYSCLKGNLNTAWATTLWPHESVMKGNSCGKFKALLTPSSSSSSGRSASDGEEDRDAYAQSRGSKLRNF</sequence>
<dbReference type="SMART" id="SM00220">
    <property type="entry name" value="S_TKc"/>
    <property type="match status" value="1"/>
</dbReference>
<keyword evidence="7" id="KW-0418">Kinase</keyword>
<dbReference type="EMBL" id="UYRS01000030">
    <property type="protein sequence ID" value="VDK20574.1"/>
    <property type="molecule type" value="Genomic_DNA"/>
</dbReference>